<evidence type="ECO:0000256" key="1">
    <source>
        <dbReference type="SAM" id="Coils"/>
    </source>
</evidence>
<name>A0A0G4GBK5_9ALVE</name>
<feature type="coiled-coil region" evidence="1">
    <location>
        <begin position="102"/>
        <end position="129"/>
    </location>
</feature>
<protein>
    <submittedName>
        <fullName evidence="3">Uncharacterized protein</fullName>
    </submittedName>
</protein>
<dbReference type="EMBL" id="CDMZ01001053">
    <property type="protein sequence ID" value="CEM26393.1"/>
    <property type="molecule type" value="Genomic_DNA"/>
</dbReference>
<keyword evidence="1" id="KW-0175">Coiled coil</keyword>
<feature type="region of interest" description="Disordered" evidence="2">
    <location>
        <begin position="1"/>
        <end position="51"/>
    </location>
</feature>
<feature type="compositionally biased region" description="Basic residues" evidence="2">
    <location>
        <begin position="19"/>
        <end position="29"/>
    </location>
</feature>
<organism evidence="3">
    <name type="scientific">Chromera velia CCMP2878</name>
    <dbReference type="NCBI Taxonomy" id="1169474"/>
    <lineage>
        <taxon>Eukaryota</taxon>
        <taxon>Sar</taxon>
        <taxon>Alveolata</taxon>
        <taxon>Colpodellida</taxon>
        <taxon>Chromeraceae</taxon>
        <taxon>Chromera</taxon>
    </lineage>
</organism>
<sequence>MTIGKEASKDQSPRPDTSHRRRHRYRLRRRGSDLPRQESRTGISQSNFKSINQHIGTGALVSLQKGHDNKTEKDKPTKLDPAYVALLLDENSQAEGNPRPSVVSSRLEMEELEKKLEKIKQAQKEKDSSSDPSITMNDIQLELDAIPVPTTEYTDVNKGISLAFSKMQDHFANTDDITALNRLISYDKNKKDALVRLAYPYTNEFSFDLLKKLCFAAIVDQQAASVLKKKRALHLTALTAVPDLLTRLRGFRSALAEIGHFMAGSADEVSEVTDPKQKLEGFTDKLIELEMLLKTHEKDGKGPKDFD</sequence>
<feature type="compositionally biased region" description="Polar residues" evidence="2">
    <location>
        <begin position="40"/>
        <end position="51"/>
    </location>
</feature>
<dbReference type="AlphaFoldDB" id="A0A0G4GBK5"/>
<reference evidence="3" key="1">
    <citation type="submission" date="2014-11" db="EMBL/GenBank/DDBJ databases">
        <authorList>
            <person name="Otto D Thomas"/>
            <person name="Naeem Raeece"/>
        </authorList>
    </citation>
    <scope>NUCLEOTIDE SEQUENCE</scope>
</reference>
<feature type="compositionally biased region" description="Basic and acidic residues" evidence="2">
    <location>
        <begin position="1"/>
        <end position="18"/>
    </location>
</feature>
<evidence type="ECO:0000256" key="2">
    <source>
        <dbReference type="SAM" id="MobiDB-lite"/>
    </source>
</evidence>
<accession>A0A0G4GBK5</accession>
<feature type="compositionally biased region" description="Basic and acidic residues" evidence="2">
    <location>
        <begin position="30"/>
        <end position="39"/>
    </location>
</feature>
<gene>
    <name evidence="3" type="ORF">Cvel_21118</name>
</gene>
<proteinExistence type="predicted"/>
<evidence type="ECO:0000313" key="3">
    <source>
        <dbReference type="EMBL" id="CEM26393.1"/>
    </source>
</evidence>
<dbReference type="VEuPathDB" id="CryptoDB:Cvel_21118"/>